<evidence type="ECO:0000313" key="2">
    <source>
        <dbReference type="EMBL" id="SVD21590.1"/>
    </source>
</evidence>
<protein>
    <recommendedName>
        <fullName evidence="1">Fe-containing alcohol dehydrogenase-like C-terminal domain-containing protein</fullName>
    </recommendedName>
</protein>
<sequence length="114" mass="12734">AAAHSMSYPLTIRYGIPHGIASSISLLPLLKINGKYIQESLDKICHALDLTYAELNQKIKNIPEGIIPFTLAEWGIAKHELPILAKESFTKGRMDNNIIDLTEENVNNILMSIY</sequence>
<proteinExistence type="predicted"/>
<accession>A0A382THK2</accession>
<dbReference type="Gene3D" id="1.20.1090.10">
    <property type="entry name" value="Dehydroquinate synthase-like - alpha domain"/>
    <property type="match status" value="1"/>
</dbReference>
<dbReference type="InterPro" id="IPR056798">
    <property type="entry name" value="ADH_Fe_C"/>
</dbReference>
<reference evidence="2" key="1">
    <citation type="submission" date="2018-05" db="EMBL/GenBank/DDBJ databases">
        <authorList>
            <person name="Lanie J.A."/>
            <person name="Ng W.-L."/>
            <person name="Kazmierczak K.M."/>
            <person name="Andrzejewski T.M."/>
            <person name="Davidsen T.M."/>
            <person name="Wayne K.J."/>
            <person name="Tettelin H."/>
            <person name="Glass J.I."/>
            <person name="Rusch D."/>
            <person name="Podicherti R."/>
            <person name="Tsui H.-C.T."/>
            <person name="Winkler M.E."/>
        </authorList>
    </citation>
    <scope>NUCLEOTIDE SEQUENCE</scope>
</reference>
<name>A0A382THK2_9ZZZZ</name>
<dbReference type="AlphaFoldDB" id="A0A382THK2"/>
<organism evidence="2">
    <name type="scientific">marine metagenome</name>
    <dbReference type="NCBI Taxonomy" id="408172"/>
    <lineage>
        <taxon>unclassified sequences</taxon>
        <taxon>metagenomes</taxon>
        <taxon>ecological metagenomes</taxon>
    </lineage>
</organism>
<evidence type="ECO:0000259" key="1">
    <source>
        <dbReference type="Pfam" id="PF25137"/>
    </source>
</evidence>
<dbReference type="EMBL" id="UINC01136684">
    <property type="protein sequence ID" value="SVD21590.1"/>
    <property type="molecule type" value="Genomic_DNA"/>
</dbReference>
<dbReference type="Pfam" id="PF25137">
    <property type="entry name" value="ADH_Fe_C"/>
    <property type="match status" value="1"/>
</dbReference>
<gene>
    <name evidence="2" type="ORF">METZ01_LOCUS374444</name>
</gene>
<feature type="non-terminal residue" evidence="2">
    <location>
        <position position="1"/>
    </location>
</feature>
<feature type="domain" description="Fe-containing alcohol dehydrogenase-like C-terminal" evidence="1">
    <location>
        <begin position="2"/>
        <end position="114"/>
    </location>
</feature>
<dbReference type="SUPFAM" id="SSF56796">
    <property type="entry name" value="Dehydroquinate synthase-like"/>
    <property type="match status" value="1"/>
</dbReference>